<feature type="region of interest" description="Disordered" evidence="6">
    <location>
        <begin position="330"/>
        <end position="577"/>
    </location>
</feature>
<dbReference type="AlphaFoldDB" id="A0AAV2ZSF6"/>
<gene>
    <name evidence="9" type="ORF">GDO54_005603</name>
</gene>
<accession>A0AAV2ZSF6</accession>
<feature type="compositionally biased region" description="Basic and acidic residues" evidence="6">
    <location>
        <begin position="458"/>
        <end position="467"/>
    </location>
</feature>
<feature type="compositionally biased region" description="Polar residues" evidence="6">
    <location>
        <begin position="481"/>
        <end position="492"/>
    </location>
</feature>
<evidence type="ECO:0008006" key="11">
    <source>
        <dbReference type="Google" id="ProtNLM"/>
    </source>
</evidence>
<evidence type="ECO:0000259" key="8">
    <source>
        <dbReference type="PROSITE" id="PS51205"/>
    </source>
</evidence>
<feature type="compositionally biased region" description="Basic and acidic residues" evidence="6">
    <location>
        <begin position="493"/>
        <end position="509"/>
    </location>
</feature>
<dbReference type="PROSITE" id="PS51205">
    <property type="entry name" value="VPS9"/>
    <property type="match status" value="1"/>
</dbReference>
<dbReference type="InterPro" id="IPR037191">
    <property type="entry name" value="VPS9_dom_sf"/>
</dbReference>
<feature type="domain" description="VPS9" evidence="8">
    <location>
        <begin position="715"/>
        <end position="855"/>
    </location>
</feature>
<dbReference type="InterPro" id="IPR000159">
    <property type="entry name" value="RA_dom"/>
</dbReference>
<dbReference type="SUPFAM" id="SSF109993">
    <property type="entry name" value="VPS9 domain"/>
    <property type="match status" value="1"/>
</dbReference>
<reference evidence="9" key="1">
    <citation type="thesis" date="2020" institute="ProQuest LLC" country="789 East Eisenhower Parkway, Ann Arbor, MI, USA">
        <title>Comparative Genomics and Chromosome Evolution.</title>
        <authorList>
            <person name="Mudd A.B."/>
        </authorList>
    </citation>
    <scope>NUCLEOTIDE SEQUENCE</scope>
    <source>
        <strain evidence="9">1538</strain>
        <tissue evidence="9">Blood</tissue>
    </source>
</reference>
<comment type="similarity">
    <text evidence="2">Belongs to the RIN (Ras interaction/interference) family.</text>
</comment>
<dbReference type="GO" id="GO:0005085">
    <property type="term" value="F:guanyl-nucleotide exchange factor activity"/>
    <property type="evidence" value="ECO:0007669"/>
    <property type="project" value="InterPro"/>
</dbReference>
<dbReference type="GO" id="GO:0031267">
    <property type="term" value="F:small GTPase binding"/>
    <property type="evidence" value="ECO:0007669"/>
    <property type="project" value="TreeGrafter"/>
</dbReference>
<dbReference type="FunFam" id="1.20.1050.80:FF:000002">
    <property type="entry name" value="Ras and Rab interactor 2"/>
    <property type="match status" value="1"/>
</dbReference>
<keyword evidence="4" id="KW-0963">Cytoplasm</keyword>
<dbReference type="PROSITE" id="PS50200">
    <property type="entry name" value="RA"/>
    <property type="match status" value="1"/>
</dbReference>
<dbReference type="GO" id="GO:0005829">
    <property type="term" value="C:cytosol"/>
    <property type="evidence" value="ECO:0007669"/>
    <property type="project" value="TreeGrafter"/>
</dbReference>
<evidence type="ECO:0000313" key="9">
    <source>
        <dbReference type="EMBL" id="DBA14670.1"/>
    </source>
</evidence>
<feature type="compositionally biased region" description="Polar residues" evidence="6">
    <location>
        <begin position="285"/>
        <end position="306"/>
    </location>
</feature>
<dbReference type="Pfam" id="PF00788">
    <property type="entry name" value="RA"/>
    <property type="match status" value="1"/>
</dbReference>
<name>A0AAV2ZSF6_PYXAD</name>
<keyword evidence="5" id="KW-0727">SH2 domain</keyword>
<evidence type="ECO:0000256" key="2">
    <source>
        <dbReference type="ARBA" id="ARBA00006919"/>
    </source>
</evidence>
<dbReference type="GO" id="GO:0030139">
    <property type="term" value="C:endocytic vesicle"/>
    <property type="evidence" value="ECO:0007669"/>
    <property type="project" value="TreeGrafter"/>
</dbReference>
<feature type="compositionally biased region" description="Low complexity" evidence="6">
    <location>
        <begin position="416"/>
        <end position="431"/>
    </location>
</feature>
<dbReference type="Gene3D" id="1.20.1050.80">
    <property type="entry name" value="VPS9 domain"/>
    <property type="match status" value="1"/>
</dbReference>
<keyword evidence="10" id="KW-1185">Reference proteome</keyword>
<evidence type="ECO:0000256" key="6">
    <source>
        <dbReference type="SAM" id="MobiDB-lite"/>
    </source>
</evidence>
<feature type="compositionally biased region" description="Basic and acidic residues" evidence="6">
    <location>
        <begin position="345"/>
        <end position="373"/>
    </location>
</feature>
<dbReference type="PANTHER" id="PTHR23101">
    <property type="entry name" value="RAB GDP/GTP EXCHANGE FACTOR"/>
    <property type="match status" value="1"/>
</dbReference>
<evidence type="ECO:0000256" key="3">
    <source>
        <dbReference type="ARBA" id="ARBA00022468"/>
    </source>
</evidence>
<organism evidence="9 10">
    <name type="scientific">Pyxicephalus adspersus</name>
    <name type="common">African bullfrog</name>
    <dbReference type="NCBI Taxonomy" id="30357"/>
    <lineage>
        <taxon>Eukaryota</taxon>
        <taxon>Metazoa</taxon>
        <taxon>Chordata</taxon>
        <taxon>Craniata</taxon>
        <taxon>Vertebrata</taxon>
        <taxon>Euteleostomi</taxon>
        <taxon>Amphibia</taxon>
        <taxon>Batrachia</taxon>
        <taxon>Anura</taxon>
        <taxon>Neobatrachia</taxon>
        <taxon>Ranoidea</taxon>
        <taxon>Pyxicephalidae</taxon>
        <taxon>Pyxicephalinae</taxon>
        <taxon>Pyxicephalus</taxon>
    </lineage>
</organism>
<evidence type="ECO:0000259" key="7">
    <source>
        <dbReference type="PROSITE" id="PS50200"/>
    </source>
</evidence>
<dbReference type="InterPro" id="IPR003123">
    <property type="entry name" value="VPS9"/>
</dbReference>
<dbReference type="SMART" id="SM00167">
    <property type="entry name" value="VPS9"/>
    <property type="match status" value="1"/>
</dbReference>
<dbReference type="SMART" id="SM00314">
    <property type="entry name" value="RA"/>
    <property type="match status" value="1"/>
</dbReference>
<dbReference type="GO" id="GO:0005096">
    <property type="term" value="F:GTPase activator activity"/>
    <property type="evidence" value="ECO:0007669"/>
    <property type="project" value="UniProtKB-KW"/>
</dbReference>
<evidence type="ECO:0000256" key="1">
    <source>
        <dbReference type="ARBA" id="ARBA00004496"/>
    </source>
</evidence>
<evidence type="ECO:0000256" key="4">
    <source>
        <dbReference type="ARBA" id="ARBA00022490"/>
    </source>
</evidence>
<sequence>MSREDILQSPLRLPHVISKARTLKDLETLSNLGSGFWDSSIRDKRGSLISHAGKLPSCGPLRSGDPADVQSDCACEIELLAGSGRLWFVNPIFIEQCGNAQTDDEIPLTNCVAKADVQLPKVVYRRPPPPPPPLFHKPPLPSVPPSAPPPDYIHSHSHSPTLSSPKLVSSTSCSSEPSLISPHTDSLPSSNEVPLHESVSQRSANNLPSDELLTLNSASETSRADVAPSSPPSSSPSVEPLTLCGSDDPSSADAKPLESEFSPTSTPNSETSSPECKTDLCPSLSAASTLNQPENSAKVSPNIERTSNIEGSSNIEELSIIEESSNFTGFSNIGESPNIEGSLVTEDHSIKKPSAEMRISNSEEKKETSENDVHSGVSPIRTPVRAPPAVPKRRPSGKVPENVSNVLSVKLDPQDKTSLSSPKSSSMAKVKPLVKHTESHQESNEELQQKTVGSPGDQQKESEDKKKTPPVPPPRVKKLSSKYNSTKASQQKPDPKSPSEPKQSPRTEIHNNVGSVKIRDKKERSKSLASQEKKGSDSSLNSPTSEPNTPSSNPELDSNSTSSADEDSERPTGASLKKSHSFMLDRAKNRLSIVAITNVFSAFMSADRKLQKRITELAHDKDSYFGNLVQDYKAYSLEMMAKQSSSTEMLQEIRLMMTQLKSYLVQSTELKSMVDYNLYTDDKIDAIVEAALCKCVLKPLKSPIECYLREIHNKDGSMRLLTENQLVIQDTTTTELGVTTSVPDSSVMEKIIQKFVTMHKTYSPEKKITYLLKACKLIYDSMATGNPGKHHGADDFLPVLMYVLARCDLVALLLDVEYMMELMDPSLQLGEGSYYLTTTYGALEHIKNYDKITVTRQLSLEVQDSIHRWERRRTLNKAKLSRSSIQDFITISFEELEVSTRTLATKSETRVAQVLQQCAEKFEVSDPQKYGLYVLINEQYYRLADDALPQQVKARLLKNEQKLVFHFLYKMADEQDVLMKDLDFL</sequence>
<feature type="compositionally biased region" description="Polar residues" evidence="6">
    <location>
        <begin position="160"/>
        <end position="221"/>
    </location>
</feature>
<dbReference type="PANTHER" id="PTHR23101:SF58">
    <property type="entry name" value="RAS AND RAB INTERACTOR 3"/>
    <property type="match status" value="1"/>
</dbReference>
<dbReference type="GO" id="GO:0007165">
    <property type="term" value="P:signal transduction"/>
    <property type="evidence" value="ECO:0007669"/>
    <property type="project" value="InterPro"/>
</dbReference>
<dbReference type="Pfam" id="PF23268">
    <property type="entry name" value="RIN1"/>
    <property type="match status" value="1"/>
</dbReference>
<evidence type="ECO:0000256" key="5">
    <source>
        <dbReference type="ARBA" id="ARBA00022999"/>
    </source>
</evidence>
<feature type="compositionally biased region" description="Low complexity" evidence="6">
    <location>
        <begin position="538"/>
        <end position="556"/>
    </location>
</feature>
<dbReference type="Pfam" id="PF02204">
    <property type="entry name" value="VPS9"/>
    <property type="match status" value="1"/>
</dbReference>
<proteinExistence type="inferred from homology"/>
<dbReference type="GO" id="GO:0016192">
    <property type="term" value="P:vesicle-mediated transport"/>
    <property type="evidence" value="ECO:0007669"/>
    <property type="project" value="InterPro"/>
</dbReference>
<feature type="compositionally biased region" description="Low complexity" evidence="6">
    <location>
        <begin position="259"/>
        <end position="275"/>
    </location>
</feature>
<comment type="subcellular location">
    <subcellularLocation>
        <location evidence="1">Cytoplasm</location>
    </subcellularLocation>
</comment>
<keyword evidence="3" id="KW-0343">GTPase activation</keyword>
<feature type="compositionally biased region" description="Pro residues" evidence="6">
    <location>
        <begin position="126"/>
        <end position="151"/>
    </location>
</feature>
<feature type="domain" description="Ras-associating" evidence="7">
    <location>
        <begin position="898"/>
        <end position="974"/>
    </location>
</feature>
<dbReference type="EMBL" id="DYDO01000013">
    <property type="protein sequence ID" value="DBA14670.1"/>
    <property type="molecule type" value="Genomic_DNA"/>
</dbReference>
<protein>
    <recommendedName>
        <fullName evidence="11">Ras and Rab interactor 3</fullName>
    </recommendedName>
</protein>
<dbReference type="Proteomes" id="UP001181693">
    <property type="component" value="Unassembled WGS sequence"/>
</dbReference>
<evidence type="ECO:0000313" key="10">
    <source>
        <dbReference type="Proteomes" id="UP001181693"/>
    </source>
</evidence>
<feature type="region of interest" description="Disordered" evidence="6">
    <location>
        <begin position="123"/>
        <end position="314"/>
    </location>
</feature>
<feature type="compositionally biased region" description="Basic and acidic residues" evidence="6">
    <location>
        <begin position="517"/>
        <end position="536"/>
    </location>
</feature>
<dbReference type="InterPro" id="IPR045046">
    <property type="entry name" value="Vps9-like"/>
</dbReference>
<comment type="caution">
    <text evidence="9">The sequence shown here is derived from an EMBL/GenBank/DDBJ whole genome shotgun (WGS) entry which is preliminary data.</text>
</comment>